<evidence type="ECO:0000313" key="2">
    <source>
        <dbReference type="EMBL" id="KZS41228.1"/>
    </source>
</evidence>
<name>A0A162DJ66_9FLAO</name>
<dbReference type="EMBL" id="LQRT01000006">
    <property type="protein sequence ID" value="KZS41228.1"/>
    <property type="molecule type" value="Genomic_DNA"/>
</dbReference>
<dbReference type="InterPro" id="IPR009793">
    <property type="entry name" value="DUF1361"/>
</dbReference>
<feature type="transmembrane region" description="Helical" evidence="1">
    <location>
        <begin position="12"/>
        <end position="30"/>
    </location>
</feature>
<evidence type="ECO:0008006" key="4">
    <source>
        <dbReference type="Google" id="ProtNLM"/>
    </source>
</evidence>
<feature type="transmembrane region" description="Helical" evidence="1">
    <location>
        <begin position="187"/>
        <end position="207"/>
    </location>
</feature>
<feature type="transmembrane region" description="Helical" evidence="1">
    <location>
        <begin position="139"/>
        <end position="158"/>
    </location>
</feature>
<organism evidence="2 3">
    <name type="scientific">Aquimarina aggregata</name>
    <dbReference type="NCBI Taxonomy" id="1642818"/>
    <lineage>
        <taxon>Bacteria</taxon>
        <taxon>Pseudomonadati</taxon>
        <taxon>Bacteroidota</taxon>
        <taxon>Flavobacteriia</taxon>
        <taxon>Flavobacteriales</taxon>
        <taxon>Flavobacteriaceae</taxon>
        <taxon>Aquimarina</taxon>
    </lineage>
</organism>
<feature type="transmembrane region" description="Helical" evidence="1">
    <location>
        <begin position="65"/>
        <end position="85"/>
    </location>
</feature>
<keyword evidence="1" id="KW-1133">Transmembrane helix</keyword>
<keyword evidence="1" id="KW-0812">Transmembrane</keyword>
<dbReference type="Proteomes" id="UP000076715">
    <property type="component" value="Unassembled WGS sequence"/>
</dbReference>
<accession>A0A162DJ66</accession>
<protein>
    <recommendedName>
        <fullName evidence="4">DUF1361 domain-containing protein</fullName>
    </recommendedName>
</protein>
<proteinExistence type="predicted"/>
<dbReference type="OrthoDB" id="4540541at2"/>
<evidence type="ECO:0000256" key="1">
    <source>
        <dbReference type="SAM" id="Phobius"/>
    </source>
</evidence>
<dbReference type="RefSeq" id="WP_082832377.1">
    <property type="nucleotide sequence ID" value="NZ_LQRT01000006.1"/>
</dbReference>
<evidence type="ECO:0000313" key="3">
    <source>
        <dbReference type="Proteomes" id="UP000076715"/>
    </source>
</evidence>
<reference evidence="2 3" key="1">
    <citation type="submission" date="2016-01" db="EMBL/GenBank/DDBJ databases">
        <title>The draft genome sequence of Aquimarina sp. RZW4-3-2.</title>
        <authorList>
            <person name="Wang Y."/>
        </authorList>
    </citation>
    <scope>NUCLEOTIDE SEQUENCE [LARGE SCALE GENOMIC DNA]</scope>
    <source>
        <strain evidence="2 3">RZW4-3-2</strain>
    </source>
</reference>
<feature type="transmembrane region" description="Helical" evidence="1">
    <location>
        <begin position="36"/>
        <end position="58"/>
    </location>
</feature>
<dbReference type="STRING" id="1642818.AWE51_22750"/>
<sequence>MNTIYKQLPFIKGFTISVGFSFILLLIRIIKTDSIYYLFLVWNLFLACIPYLVTFLLGIKTTNRFVFWLGFTIWLVFLPNAPYILTDLQHIRISTLQTIWFDVLLILSFAINGMIIGFVSLQMMQKLLQAQFSKLKTHIIINATLLLCGFGIYLGRVLRWNSWDILQNPLAILSDIFKRVLFPIEHINTWAFTIGFGFFLIITYRLIQYCQENK</sequence>
<keyword evidence="3" id="KW-1185">Reference proteome</keyword>
<keyword evidence="1" id="KW-0472">Membrane</keyword>
<dbReference type="AlphaFoldDB" id="A0A162DJ66"/>
<feature type="transmembrane region" description="Helical" evidence="1">
    <location>
        <begin position="97"/>
        <end position="119"/>
    </location>
</feature>
<comment type="caution">
    <text evidence="2">The sequence shown here is derived from an EMBL/GenBank/DDBJ whole genome shotgun (WGS) entry which is preliminary data.</text>
</comment>
<gene>
    <name evidence="2" type="ORF">AWE51_22750</name>
</gene>
<dbReference type="Pfam" id="PF07099">
    <property type="entry name" value="DUF1361"/>
    <property type="match status" value="1"/>
</dbReference>